<dbReference type="EMBL" id="DF838884">
    <property type="protein sequence ID" value="GAT43372.1"/>
    <property type="molecule type" value="Genomic_DNA"/>
</dbReference>
<accession>A0ABQ0KYN3</accession>
<reference evidence="1" key="1">
    <citation type="submission" date="2014-09" db="EMBL/GenBank/DDBJ databases">
        <title>Genome sequence of the luminous mushroom Mycena chlorophos for searching fungal bioluminescence genes.</title>
        <authorList>
            <person name="Tanaka Y."/>
            <person name="Kasuga D."/>
            <person name="Oba Y."/>
            <person name="Hase S."/>
            <person name="Sato K."/>
            <person name="Oba Y."/>
            <person name="Sakakibara Y."/>
        </authorList>
    </citation>
    <scope>NUCLEOTIDE SEQUENCE</scope>
</reference>
<evidence type="ECO:0000313" key="2">
    <source>
        <dbReference type="Proteomes" id="UP000815677"/>
    </source>
</evidence>
<dbReference type="Proteomes" id="UP000815677">
    <property type="component" value="Unassembled WGS sequence"/>
</dbReference>
<evidence type="ECO:0000313" key="1">
    <source>
        <dbReference type="EMBL" id="GAT43372.1"/>
    </source>
</evidence>
<protein>
    <submittedName>
        <fullName evidence="1">Uncharacterized protein</fullName>
    </submittedName>
</protein>
<keyword evidence="2" id="KW-1185">Reference proteome</keyword>
<proteinExistence type="predicted"/>
<name>A0ABQ0KYN3_MYCCL</name>
<sequence>MRSLHSRSLSYLVHAVLPFNSTRWPTRRGRRRLAHGVGFALVDFVVVRAPVQLGALTESVTGARVAHQHDPCPRQHDLVGQVWLVAGNASARRDRTRRVLHTKIISRCSSSNVPSSSRGSGVWRRPRTVAFVESLLETAVEWDRLEERVRDDGCCSRINIASLPIWRRRTWVGRAWLVARIASGRRDECCTQKQRRDRTRQVLNGKKRAARWSAAESYKSLGSVRRGDLSRVEAEWVE</sequence>
<organism evidence="1 2">
    <name type="scientific">Mycena chlorophos</name>
    <name type="common">Agaric fungus</name>
    <name type="synonym">Agaricus chlorophos</name>
    <dbReference type="NCBI Taxonomy" id="658473"/>
    <lineage>
        <taxon>Eukaryota</taxon>
        <taxon>Fungi</taxon>
        <taxon>Dikarya</taxon>
        <taxon>Basidiomycota</taxon>
        <taxon>Agaricomycotina</taxon>
        <taxon>Agaricomycetes</taxon>
        <taxon>Agaricomycetidae</taxon>
        <taxon>Agaricales</taxon>
        <taxon>Marasmiineae</taxon>
        <taxon>Mycenaceae</taxon>
        <taxon>Mycena</taxon>
    </lineage>
</organism>
<gene>
    <name evidence="1" type="ORF">MCHLO_01054</name>
</gene>